<dbReference type="EMBL" id="AP018515">
    <property type="protein sequence ID" value="BBC81319.1"/>
    <property type="molecule type" value="Genomic_DNA"/>
</dbReference>
<accession>A0A2Z5ZLV9</accession>
<gene>
    <name evidence="1" type="ORF">AcetOrient_orf04494</name>
</gene>
<evidence type="ECO:0000313" key="2">
    <source>
        <dbReference type="Proteomes" id="UP000270034"/>
    </source>
</evidence>
<reference evidence="1 2" key="1">
    <citation type="submission" date="2018-02" db="EMBL/GenBank/DDBJ databases">
        <title>Acetobacter orientalis genome.</title>
        <authorList>
            <person name="Nakashima N."/>
            <person name="Tamura T."/>
        </authorList>
    </citation>
    <scope>NUCLEOTIDE SEQUENCE [LARGE SCALE GENOMIC DNA]</scope>
    <source>
        <strain evidence="1 2">FAN1</strain>
    </source>
</reference>
<dbReference type="AlphaFoldDB" id="A0A2Z5ZLV9"/>
<name>A0A2Z5ZLV9_9PROT</name>
<organism evidence="1 2">
    <name type="scientific">Acetobacter orientalis</name>
    <dbReference type="NCBI Taxonomy" id="146474"/>
    <lineage>
        <taxon>Bacteria</taxon>
        <taxon>Pseudomonadati</taxon>
        <taxon>Pseudomonadota</taxon>
        <taxon>Alphaproteobacteria</taxon>
        <taxon>Acetobacterales</taxon>
        <taxon>Acetobacteraceae</taxon>
        <taxon>Acetobacter</taxon>
    </lineage>
</organism>
<dbReference type="Proteomes" id="UP000270034">
    <property type="component" value="Chromosome"/>
</dbReference>
<protein>
    <submittedName>
        <fullName evidence="1">Uncharacterized protein</fullName>
    </submittedName>
</protein>
<proteinExistence type="predicted"/>
<dbReference type="KEGG" id="aot:AcetOri_orf04494"/>
<sequence>MLWAGEGGFTPAVQGRQLAKCTFLTNMCLGCGWSLAS</sequence>
<evidence type="ECO:0000313" key="1">
    <source>
        <dbReference type="EMBL" id="BBC81319.1"/>
    </source>
</evidence>